<keyword evidence="3 11" id="KW-0723">Serine/threonine-protein kinase</keyword>
<dbReference type="GO" id="GO:0005524">
    <property type="term" value="F:ATP binding"/>
    <property type="evidence" value="ECO:0007669"/>
    <property type="project" value="UniProtKB-UniRule"/>
</dbReference>
<dbReference type="InterPro" id="IPR050629">
    <property type="entry name" value="STE20/SPS1-PAK"/>
</dbReference>
<feature type="binding site" evidence="10">
    <location>
        <position position="72"/>
    </location>
    <ligand>
        <name>ATP</name>
        <dbReference type="ChEBI" id="CHEBI:30616"/>
    </ligand>
</feature>
<comment type="catalytic activity">
    <reaction evidence="8">
        <text>L-threonyl-[protein] + ATP = O-phospho-L-threonyl-[protein] + ADP + H(+)</text>
        <dbReference type="Rhea" id="RHEA:46608"/>
        <dbReference type="Rhea" id="RHEA-COMP:11060"/>
        <dbReference type="Rhea" id="RHEA-COMP:11605"/>
        <dbReference type="ChEBI" id="CHEBI:15378"/>
        <dbReference type="ChEBI" id="CHEBI:30013"/>
        <dbReference type="ChEBI" id="CHEBI:30616"/>
        <dbReference type="ChEBI" id="CHEBI:61977"/>
        <dbReference type="ChEBI" id="CHEBI:456216"/>
        <dbReference type="EC" id="2.7.11.1"/>
    </reaction>
</comment>
<dbReference type="PROSITE" id="PS50011">
    <property type="entry name" value="PROTEIN_KINASE_DOM"/>
    <property type="match status" value="1"/>
</dbReference>
<dbReference type="GO" id="GO:0004674">
    <property type="term" value="F:protein serine/threonine kinase activity"/>
    <property type="evidence" value="ECO:0007669"/>
    <property type="project" value="UniProtKB-KW"/>
</dbReference>
<evidence type="ECO:0000313" key="13">
    <source>
        <dbReference type="EMBL" id="RSL80553.1"/>
    </source>
</evidence>
<dbReference type="GO" id="GO:0005737">
    <property type="term" value="C:cytoplasm"/>
    <property type="evidence" value="ECO:0007669"/>
    <property type="project" value="TreeGrafter"/>
</dbReference>
<keyword evidence="14" id="KW-1185">Reference proteome</keyword>
<dbReference type="EMBL" id="NKCK01000523">
    <property type="protein sequence ID" value="RSL80553.1"/>
    <property type="molecule type" value="Genomic_DNA"/>
</dbReference>
<dbReference type="Gene3D" id="1.10.510.10">
    <property type="entry name" value="Transferase(Phosphotransferase) domain 1"/>
    <property type="match status" value="1"/>
</dbReference>
<evidence type="ECO:0000256" key="9">
    <source>
        <dbReference type="ARBA" id="ARBA00048679"/>
    </source>
</evidence>
<dbReference type="PANTHER" id="PTHR48012">
    <property type="entry name" value="STERILE20-LIKE KINASE, ISOFORM B-RELATED"/>
    <property type="match status" value="1"/>
</dbReference>
<gene>
    <name evidence="13" type="ORF">CEP52_017365</name>
</gene>
<dbReference type="PROSITE" id="PS00108">
    <property type="entry name" value="PROTEIN_KINASE_ST"/>
    <property type="match status" value="1"/>
</dbReference>
<dbReference type="SUPFAM" id="SSF56112">
    <property type="entry name" value="Protein kinase-like (PK-like)"/>
    <property type="match status" value="1"/>
</dbReference>
<evidence type="ECO:0000256" key="6">
    <source>
        <dbReference type="ARBA" id="ARBA00022777"/>
    </source>
</evidence>
<evidence type="ECO:0000256" key="10">
    <source>
        <dbReference type="PROSITE-ProRule" id="PRU10141"/>
    </source>
</evidence>
<comment type="catalytic activity">
    <reaction evidence="9">
        <text>L-seryl-[protein] + ATP = O-phospho-L-seryl-[protein] + ADP + H(+)</text>
        <dbReference type="Rhea" id="RHEA:17989"/>
        <dbReference type="Rhea" id="RHEA-COMP:9863"/>
        <dbReference type="Rhea" id="RHEA-COMP:11604"/>
        <dbReference type="ChEBI" id="CHEBI:15378"/>
        <dbReference type="ChEBI" id="CHEBI:29999"/>
        <dbReference type="ChEBI" id="CHEBI:30616"/>
        <dbReference type="ChEBI" id="CHEBI:83421"/>
        <dbReference type="ChEBI" id="CHEBI:456216"/>
        <dbReference type="EC" id="2.7.11.1"/>
    </reaction>
</comment>
<comment type="caution">
    <text evidence="13">The sequence shown here is derived from an EMBL/GenBank/DDBJ whole genome shotgun (WGS) entry which is preliminary data.</text>
</comment>
<evidence type="ECO:0000256" key="3">
    <source>
        <dbReference type="ARBA" id="ARBA00022527"/>
    </source>
</evidence>
<reference evidence="13 14" key="1">
    <citation type="submission" date="2017-06" db="EMBL/GenBank/DDBJ databases">
        <title>Comparative genomic analysis of Ambrosia Fusariam Clade fungi.</title>
        <authorList>
            <person name="Stajich J.E."/>
            <person name="Carrillo J."/>
            <person name="Kijimoto T."/>
            <person name="Eskalen A."/>
            <person name="O'Donnell K."/>
            <person name="Kasson M."/>
        </authorList>
    </citation>
    <scope>NUCLEOTIDE SEQUENCE [LARGE SCALE GENOMIC DNA]</scope>
    <source>
        <strain evidence="13 14">NRRL62579</strain>
    </source>
</reference>
<evidence type="ECO:0000256" key="5">
    <source>
        <dbReference type="ARBA" id="ARBA00022741"/>
    </source>
</evidence>
<comment type="similarity">
    <text evidence="1">Belongs to the protein kinase superfamily. STE Ser/Thr protein kinase family. STE20 subfamily.</text>
</comment>
<keyword evidence="6" id="KW-0418">Kinase</keyword>
<dbReference type="PANTHER" id="PTHR48012:SF10">
    <property type="entry name" value="FI20177P1"/>
    <property type="match status" value="1"/>
</dbReference>
<evidence type="ECO:0000313" key="14">
    <source>
        <dbReference type="Proteomes" id="UP000287144"/>
    </source>
</evidence>
<evidence type="ECO:0000256" key="8">
    <source>
        <dbReference type="ARBA" id="ARBA00047899"/>
    </source>
</evidence>
<accession>A0A428RSQ2</accession>
<dbReference type="AlphaFoldDB" id="A0A428RSQ2"/>
<name>A0A428RSQ2_9HYPO</name>
<dbReference type="InterPro" id="IPR011009">
    <property type="entry name" value="Kinase-like_dom_sf"/>
</dbReference>
<evidence type="ECO:0000256" key="11">
    <source>
        <dbReference type="RuleBase" id="RU000304"/>
    </source>
</evidence>
<evidence type="ECO:0000256" key="4">
    <source>
        <dbReference type="ARBA" id="ARBA00022679"/>
    </source>
</evidence>
<evidence type="ECO:0000259" key="12">
    <source>
        <dbReference type="PROSITE" id="PS50011"/>
    </source>
</evidence>
<sequence>MATLNSGGAPFSATRQNAVKDAKEMQASVAQECVESGKEPPPYLLLELIGKGSFGRVYKARGTKPGQLVAIKIINIENGDALDPGADTFGDILKEIETLKLLDSSGAKNVNTVVDAFLVGHTMWMVTEYCAGGSVSTLMKPRGRLSEQWIVPILREVAEAIFWVHKQGIIHRDIKCANVLVTEVGGVQLCDFGVAGIIQTNFDKRSTITGSLHWMAPELFNPAVRYGTEVDIWAFGSMAYEVASGLPPNAAFRDIPQFGAYLKNHCPRLEGDQYSPGLKDLIACCIVEDPSQRPLIEHLQQHRYIHGTEMDYPTQSLSQLVHAYKLWEAQGGSRASLFSPGGAQREPASDSPSLLPEEWNFSTLDDLGQLAVSGSLQSVFEAYDTTIGIRTKPSAPDLGLDLSDGSVYLSLPSIPT</sequence>
<keyword evidence="7 10" id="KW-0067">ATP-binding</keyword>
<evidence type="ECO:0000256" key="7">
    <source>
        <dbReference type="ARBA" id="ARBA00022840"/>
    </source>
</evidence>
<dbReference type="STRING" id="1325735.A0A428RSQ2"/>
<protein>
    <recommendedName>
        <fullName evidence="2">non-specific serine/threonine protein kinase</fullName>
        <ecNumber evidence="2">2.7.11.1</ecNumber>
    </recommendedName>
</protein>
<dbReference type="InterPro" id="IPR000719">
    <property type="entry name" value="Prot_kinase_dom"/>
</dbReference>
<keyword evidence="4" id="KW-0808">Transferase</keyword>
<dbReference type="InterPro" id="IPR008271">
    <property type="entry name" value="Ser/Thr_kinase_AS"/>
</dbReference>
<dbReference type="PROSITE" id="PS00107">
    <property type="entry name" value="PROTEIN_KINASE_ATP"/>
    <property type="match status" value="1"/>
</dbReference>
<keyword evidence="5 10" id="KW-0547">Nucleotide-binding</keyword>
<dbReference type="InterPro" id="IPR017441">
    <property type="entry name" value="Protein_kinase_ATP_BS"/>
</dbReference>
<evidence type="ECO:0000256" key="2">
    <source>
        <dbReference type="ARBA" id="ARBA00012513"/>
    </source>
</evidence>
<dbReference type="EC" id="2.7.11.1" evidence="2"/>
<evidence type="ECO:0000256" key="1">
    <source>
        <dbReference type="ARBA" id="ARBA00008874"/>
    </source>
</evidence>
<dbReference type="SMART" id="SM00220">
    <property type="entry name" value="S_TKc"/>
    <property type="match status" value="1"/>
</dbReference>
<proteinExistence type="inferred from homology"/>
<dbReference type="Pfam" id="PF00069">
    <property type="entry name" value="Pkinase"/>
    <property type="match status" value="1"/>
</dbReference>
<feature type="domain" description="Protein kinase" evidence="12">
    <location>
        <begin position="43"/>
        <end position="305"/>
    </location>
</feature>
<organism evidence="13 14">
    <name type="scientific">Fusarium oligoseptatum</name>
    <dbReference type="NCBI Taxonomy" id="2604345"/>
    <lineage>
        <taxon>Eukaryota</taxon>
        <taxon>Fungi</taxon>
        <taxon>Dikarya</taxon>
        <taxon>Ascomycota</taxon>
        <taxon>Pezizomycotina</taxon>
        <taxon>Sordariomycetes</taxon>
        <taxon>Hypocreomycetidae</taxon>
        <taxon>Hypocreales</taxon>
        <taxon>Nectriaceae</taxon>
        <taxon>Fusarium</taxon>
        <taxon>Fusarium solani species complex</taxon>
    </lineage>
</organism>
<dbReference type="Proteomes" id="UP000287144">
    <property type="component" value="Unassembled WGS sequence"/>
</dbReference>